<evidence type="ECO:0000313" key="3">
    <source>
        <dbReference type="EMBL" id="KAF5836134.1"/>
    </source>
</evidence>
<accession>A0ABQ7GNJ0</accession>
<feature type="coiled-coil region" evidence="1">
    <location>
        <begin position="38"/>
        <end position="65"/>
    </location>
</feature>
<feature type="region of interest" description="Disordered" evidence="2">
    <location>
        <begin position="144"/>
        <end position="171"/>
    </location>
</feature>
<protein>
    <submittedName>
        <fullName evidence="3">Uncharacterized protein</fullName>
    </submittedName>
</protein>
<keyword evidence="1" id="KW-0175">Coiled coil</keyword>
<dbReference type="EMBL" id="MU069673">
    <property type="protein sequence ID" value="KAF5836134.1"/>
    <property type="molecule type" value="Genomic_DNA"/>
</dbReference>
<sequence>MLVGLQMTDNKVFVSVEKYQFKLFCTIEEQKMQGPLPISMLEVEIQRVCNQLQHLERSIDELKEAFKTDPDPEYKSSIQENIVLVAKQRARLATLQEMHKTALCAVPTSDEPQACHQQQTFEHQYHRQPHQQDAQGMDIDQTLPSRIGSEVEQDRNPSPGSQGTAEDGVWL</sequence>
<keyword evidence="4" id="KW-1185">Reference proteome</keyword>
<dbReference type="InterPro" id="IPR038966">
    <property type="entry name" value="TMA17"/>
</dbReference>
<evidence type="ECO:0000256" key="1">
    <source>
        <dbReference type="SAM" id="Coils"/>
    </source>
</evidence>
<gene>
    <name evidence="3" type="ORF">DUNSADRAFT_6337</name>
</gene>
<evidence type="ECO:0000256" key="2">
    <source>
        <dbReference type="SAM" id="MobiDB-lite"/>
    </source>
</evidence>
<dbReference type="PANTHER" id="PTHR40422:SF1">
    <property type="entry name" value="TRANSLATION MACHINERY-ASSOCIATED PROTEIN 17"/>
    <property type="match status" value="1"/>
</dbReference>
<dbReference type="PANTHER" id="PTHR40422">
    <property type="entry name" value="TRANSLATION MACHINERY-ASSOCIATED PROTEIN 17"/>
    <property type="match status" value="1"/>
</dbReference>
<feature type="region of interest" description="Disordered" evidence="2">
    <location>
        <begin position="115"/>
        <end position="134"/>
    </location>
</feature>
<proteinExistence type="predicted"/>
<organism evidence="3 4">
    <name type="scientific">Dunaliella salina</name>
    <name type="common">Green alga</name>
    <name type="synonym">Protococcus salinus</name>
    <dbReference type="NCBI Taxonomy" id="3046"/>
    <lineage>
        <taxon>Eukaryota</taxon>
        <taxon>Viridiplantae</taxon>
        <taxon>Chlorophyta</taxon>
        <taxon>core chlorophytes</taxon>
        <taxon>Chlorophyceae</taxon>
        <taxon>CS clade</taxon>
        <taxon>Chlamydomonadales</taxon>
        <taxon>Dunaliellaceae</taxon>
        <taxon>Dunaliella</taxon>
    </lineage>
</organism>
<evidence type="ECO:0000313" key="4">
    <source>
        <dbReference type="Proteomes" id="UP000815325"/>
    </source>
</evidence>
<comment type="caution">
    <text evidence="3">The sequence shown here is derived from an EMBL/GenBank/DDBJ whole genome shotgun (WGS) entry which is preliminary data.</text>
</comment>
<dbReference type="Proteomes" id="UP000815325">
    <property type="component" value="Unassembled WGS sequence"/>
</dbReference>
<reference evidence="3" key="1">
    <citation type="submission" date="2017-08" db="EMBL/GenBank/DDBJ databases">
        <authorList>
            <person name="Polle J.E."/>
            <person name="Barry K."/>
            <person name="Cushman J."/>
            <person name="Schmutz J."/>
            <person name="Tran D."/>
            <person name="Hathwaick L.T."/>
            <person name="Yim W.C."/>
            <person name="Jenkins J."/>
            <person name="Mckie-Krisberg Z.M."/>
            <person name="Prochnik S."/>
            <person name="Lindquist E."/>
            <person name="Dockter R.B."/>
            <person name="Adam C."/>
            <person name="Molina H."/>
            <person name="Bunkerborg J."/>
            <person name="Jin E."/>
            <person name="Buchheim M."/>
            <person name="Magnuson J."/>
        </authorList>
    </citation>
    <scope>NUCLEOTIDE SEQUENCE</scope>
    <source>
        <strain evidence="3">CCAP 19/18</strain>
    </source>
</reference>
<name>A0ABQ7GNJ0_DUNSA</name>